<protein>
    <submittedName>
        <fullName evidence="1">Uncharacterized protein</fullName>
    </submittedName>
</protein>
<keyword evidence="2" id="KW-1185">Reference proteome</keyword>
<dbReference type="Proteomes" id="UP000178912">
    <property type="component" value="Unassembled WGS sequence"/>
</dbReference>
<sequence length="100" mass="11116">MCGRRISQKSGNLRSSFQVVYDEGWGKLRNGTYPEFGLTNLVRSIDPARLIDSTSGFFDLGAGNLALQNVQSAIDTVKRRQDRRDYKGLALTPPCPPQRA</sequence>
<dbReference type="EMBL" id="FJUX01000017">
    <property type="protein sequence ID" value="CZS93999.1"/>
    <property type="molecule type" value="Genomic_DNA"/>
</dbReference>
<gene>
    <name evidence="1" type="ORF">RAG0_04029</name>
</gene>
<dbReference type="AlphaFoldDB" id="A0A1E1K7E4"/>
<organism evidence="1 2">
    <name type="scientific">Rhynchosporium agropyri</name>
    <dbReference type="NCBI Taxonomy" id="914238"/>
    <lineage>
        <taxon>Eukaryota</taxon>
        <taxon>Fungi</taxon>
        <taxon>Dikarya</taxon>
        <taxon>Ascomycota</taxon>
        <taxon>Pezizomycotina</taxon>
        <taxon>Leotiomycetes</taxon>
        <taxon>Helotiales</taxon>
        <taxon>Ploettnerulaceae</taxon>
        <taxon>Rhynchosporium</taxon>
    </lineage>
</organism>
<proteinExistence type="predicted"/>
<name>A0A1E1K7E4_9HELO</name>
<evidence type="ECO:0000313" key="2">
    <source>
        <dbReference type="Proteomes" id="UP000178912"/>
    </source>
</evidence>
<reference evidence="2" key="1">
    <citation type="submission" date="2016-03" db="EMBL/GenBank/DDBJ databases">
        <authorList>
            <person name="Guldener U."/>
        </authorList>
    </citation>
    <scope>NUCLEOTIDE SEQUENCE [LARGE SCALE GENOMIC DNA]</scope>
    <source>
        <strain evidence="2">04CH-RAC-A.6.1</strain>
    </source>
</reference>
<dbReference type="OrthoDB" id="408320at2759"/>
<accession>A0A1E1K7E4</accession>
<evidence type="ECO:0000313" key="1">
    <source>
        <dbReference type="EMBL" id="CZS93999.1"/>
    </source>
</evidence>